<keyword evidence="1" id="KW-1133">Transmembrane helix</keyword>
<keyword evidence="1" id="KW-0472">Membrane</keyword>
<proteinExistence type="predicted"/>
<evidence type="ECO:0000313" key="3">
    <source>
        <dbReference type="Proteomes" id="UP000230069"/>
    </source>
</evidence>
<dbReference type="Proteomes" id="UP000230069">
    <property type="component" value="Unassembled WGS sequence"/>
</dbReference>
<reference evidence="2 3" key="1">
    <citation type="submission" date="2017-09" db="EMBL/GenBank/DDBJ databases">
        <title>WGS assembly of Aquilegia coerulea Goldsmith.</title>
        <authorList>
            <person name="Hodges S."/>
            <person name="Kramer E."/>
            <person name="Nordborg M."/>
            <person name="Tomkins J."/>
            <person name="Borevitz J."/>
            <person name="Derieg N."/>
            <person name="Yan J."/>
            <person name="Mihaltcheva S."/>
            <person name="Hayes R.D."/>
            <person name="Rokhsar D."/>
        </authorList>
    </citation>
    <scope>NUCLEOTIDE SEQUENCE [LARGE SCALE GENOMIC DNA]</scope>
    <source>
        <strain evidence="3">cv. Goldsmith</strain>
    </source>
</reference>
<feature type="transmembrane region" description="Helical" evidence="1">
    <location>
        <begin position="41"/>
        <end position="64"/>
    </location>
</feature>
<sequence length="108" mass="12686">MEMGSVCAKSHARYPRTPLLKSGYLNKQKTSKALMRIIRTFLPTMTCLFLIMNVMKLLIMIYLMEKSITVKVVHHPDLVLLQTYWILRVSSRVFLVMRLQVKCFFPFS</sequence>
<accession>A0A2G5EX51</accession>
<protein>
    <submittedName>
        <fullName evidence="2">Uncharacterized protein</fullName>
    </submittedName>
</protein>
<feature type="transmembrane region" description="Helical" evidence="1">
    <location>
        <begin position="84"/>
        <end position="101"/>
    </location>
</feature>
<evidence type="ECO:0000313" key="2">
    <source>
        <dbReference type="EMBL" id="PIA60338.1"/>
    </source>
</evidence>
<name>A0A2G5EX51_AQUCA</name>
<organism evidence="2 3">
    <name type="scientific">Aquilegia coerulea</name>
    <name type="common">Rocky mountain columbine</name>
    <dbReference type="NCBI Taxonomy" id="218851"/>
    <lineage>
        <taxon>Eukaryota</taxon>
        <taxon>Viridiplantae</taxon>
        <taxon>Streptophyta</taxon>
        <taxon>Embryophyta</taxon>
        <taxon>Tracheophyta</taxon>
        <taxon>Spermatophyta</taxon>
        <taxon>Magnoliopsida</taxon>
        <taxon>Ranunculales</taxon>
        <taxon>Ranunculaceae</taxon>
        <taxon>Thalictroideae</taxon>
        <taxon>Aquilegia</taxon>
    </lineage>
</organism>
<keyword evidence="3" id="KW-1185">Reference proteome</keyword>
<keyword evidence="1" id="KW-0812">Transmembrane</keyword>
<dbReference type="AlphaFoldDB" id="A0A2G5EX51"/>
<evidence type="ECO:0000256" key="1">
    <source>
        <dbReference type="SAM" id="Phobius"/>
    </source>
</evidence>
<gene>
    <name evidence="2" type="ORF">AQUCO_00300085v1</name>
</gene>
<dbReference type="EMBL" id="KZ305020">
    <property type="protein sequence ID" value="PIA60338.1"/>
    <property type="molecule type" value="Genomic_DNA"/>
</dbReference>
<dbReference type="EMBL" id="KZ305020">
    <property type="protein sequence ID" value="PIA60339.1"/>
    <property type="molecule type" value="Genomic_DNA"/>
</dbReference>